<organism evidence="1 2">
    <name type="scientific">Staphylococcus saccharolyticus</name>
    <dbReference type="NCBI Taxonomy" id="33028"/>
    <lineage>
        <taxon>Bacteria</taxon>
        <taxon>Bacillati</taxon>
        <taxon>Bacillota</taxon>
        <taxon>Bacilli</taxon>
        <taxon>Bacillales</taxon>
        <taxon>Staphylococcaceae</taxon>
        <taxon>Staphylococcus</taxon>
    </lineage>
</organism>
<name>A0A380GZN0_9STAP</name>
<keyword evidence="1" id="KW-0378">Hydrolase</keyword>
<dbReference type="GO" id="GO:0016787">
    <property type="term" value="F:hydrolase activity"/>
    <property type="evidence" value="ECO:0007669"/>
    <property type="project" value="UniProtKB-KW"/>
</dbReference>
<gene>
    <name evidence="1" type="ORF">NCTC11807_00617</name>
</gene>
<sequence length="90" mass="10918">MTHVVTHPQFVVPTPHRIFDFFNAFIGTHDFDQIYENYPIRYSIIGHVHFRKKLYEHGIHYICPCLGYQRQWRTQDIVKEMNDALVEFHI</sequence>
<proteinExistence type="predicted"/>
<dbReference type="EMBL" id="UHDZ01000001">
    <property type="protein sequence ID" value="SUM68713.1"/>
    <property type="molecule type" value="Genomic_DNA"/>
</dbReference>
<dbReference type="SUPFAM" id="SSF56300">
    <property type="entry name" value="Metallo-dependent phosphatases"/>
    <property type="match status" value="1"/>
</dbReference>
<accession>A0A380GZN0</accession>
<dbReference type="Proteomes" id="UP000255425">
    <property type="component" value="Unassembled WGS sequence"/>
</dbReference>
<protein>
    <submittedName>
        <fullName evidence="1">Phosphohydrolase</fullName>
    </submittedName>
</protein>
<dbReference type="AlphaFoldDB" id="A0A380GZN0"/>
<reference evidence="1 2" key="1">
    <citation type="submission" date="2018-06" db="EMBL/GenBank/DDBJ databases">
        <authorList>
            <consortium name="Pathogen Informatics"/>
            <person name="Doyle S."/>
        </authorList>
    </citation>
    <scope>NUCLEOTIDE SEQUENCE [LARGE SCALE GENOMIC DNA]</scope>
    <source>
        <strain evidence="1 2">NCTC11807</strain>
    </source>
</reference>
<dbReference type="InterPro" id="IPR029052">
    <property type="entry name" value="Metallo-depent_PP-like"/>
</dbReference>
<evidence type="ECO:0000313" key="2">
    <source>
        <dbReference type="Proteomes" id="UP000255425"/>
    </source>
</evidence>
<evidence type="ECO:0000313" key="1">
    <source>
        <dbReference type="EMBL" id="SUM68713.1"/>
    </source>
</evidence>
<keyword evidence="2" id="KW-1185">Reference proteome</keyword>